<evidence type="ECO:0000313" key="2">
    <source>
        <dbReference type="EMBL" id="EEY19832.1"/>
    </source>
</evidence>
<feature type="region of interest" description="Disordered" evidence="1">
    <location>
        <begin position="1"/>
        <end position="47"/>
    </location>
</feature>
<organism evidence="3">
    <name type="scientific">Verticillium alfalfae (strain VaMs.102 / ATCC MYA-4576 / FGSC 10136)</name>
    <name type="common">Verticillium wilt of alfalfa</name>
    <name type="synonym">Verticillium albo-atrum</name>
    <dbReference type="NCBI Taxonomy" id="526221"/>
    <lineage>
        <taxon>Eukaryota</taxon>
        <taxon>Fungi</taxon>
        <taxon>Dikarya</taxon>
        <taxon>Ascomycota</taxon>
        <taxon>Pezizomycotina</taxon>
        <taxon>Sordariomycetes</taxon>
        <taxon>Hypocreomycetidae</taxon>
        <taxon>Glomerellales</taxon>
        <taxon>Plectosphaerellaceae</taxon>
        <taxon>Verticillium</taxon>
    </lineage>
</organism>
<evidence type="ECO:0000256" key="1">
    <source>
        <dbReference type="SAM" id="MobiDB-lite"/>
    </source>
</evidence>
<dbReference type="HOGENOM" id="CLU_084521_0_0_1"/>
<protein>
    <submittedName>
        <fullName evidence="2">Uncharacterized protein</fullName>
    </submittedName>
</protein>
<keyword evidence="3" id="KW-1185">Reference proteome</keyword>
<dbReference type="OrthoDB" id="3348320at2759"/>
<dbReference type="GeneID" id="9536298"/>
<evidence type="ECO:0000313" key="3">
    <source>
        <dbReference type="Proteomes" id="UP000008698"/>
    </source>
</evidence>
<proteinExistence type="predicted"/>
<gene>
    <name evidence="2" type="ORF">VDBG_05941</name>
</gene>
<dbReference type="KEGG" id="val:VDBG_05941"/>
<name>C9SM17_VERA1</name>
<dbReference type="EMBL" id="DS985220">
    <property type="protein sequence ID" value="EEY19832.1"/>
    <property type="molecule type" value="Genomic_DNA"/>
</dbReference>
<dbReference type="Proteomes" id="UP000008698">
    <property type="component" value="Unassembled WGS sequence"/>
</dbReference>
<dbReference type="OMA" id="PNFRRET"/>
<reference evidence="3" key="1">
    <citation type="journal article" date="2011" name="PLoS Pathog.">
        <title>Comparative genomics yields insights into niche adaptation of plant vascular wilt pathogens.</title>
        <authorList>
            <person name="Klosterman S.J."/>
            <person name="Subbarao K.V."/>
            <person name="Kang S."/>
            <person name="Veronese P."/>
            <person name="Gold S.E."/>
            <person name="Thomma B.P.H.J."/>
            <person name="Chen Z."/>
            <person name="Henrissat B."/>
            <person name="Lee Y.-H."/>
            <person name="Park J."/>
            <person name="Garcia-Pedrajas M.D."/>
            <person name="Barbara D.J."/>
            <person name="Anchieta A."/>
            <person name="de Jonge R."/>
            <person name="Santhanam P."/>
            <person name="Maruthachalam K."/>
            <person name="Atallah Z."/>
            <person name="Amyotte S.G."/>
            <person name="Paz Z."/>
            <person name="Inderbitzin P."/>
            <person name="Hayes R.J."/>
            <person name="Heiman D.I."/>
            <person name="Young S."/>
            <person name="Zeng Q."/>
            <person name="Engels R."/>
            <person name="Galagan J."/>
            <person name="Cuomo C.A."/>
            <person name="Dobinson K.F."/>
            <person name="Ma L.-J."/>
        </authorList>
    </citation>
    <scope>NUCLEOTIDE SEQUENCE [LARGE SCALE GENOMIC DNA]</scope>
    <source>
        <strain evidence="3">VaMs.102 / ATCC MYA-4576 / FGSC 10136</strain>
    </source>
</reference>
<accession>C9SM17</accession>
<dbReference type="eggNOG" id="ENOG502RA4D">
    <property type="taxonomic scope" value="Eukaryota"/>
</dbReference>
<dbReference type="RefSeq" id="XP_003003499.1">
    <property type="nucleotide sequence ID" value="XM_003003453.1"/>
</dbReference>
<sequence length="230" mass="25093">MCLGSKSDEQQPPPRRRQRAETAGSRRQHQNIPLQPVAISGPVTPPGQVPAPERDAHGLWVNYAPHDLTRQNLMAALGHVARYLHQHGEDVTLVTVGGAVNTVLLQSRTTTHDVDFFCRVLQQPRLGILRQAGQYAVERSSVPLSADWLNNATARMPGVVENIDSLVEAAVAQDAVLFRQPGLKVVAAPWEYAFIKKVSRITQGTGRQYDASNAVAYLHSSSQQATEAAP</sequence>
<dbReference type="AlphaFoldDB" id="C9SM17"/>